<accession>A0AAV3XZX2</accession>
<dbReference type="GO" id="GO:0005634">
    <property type="term" value="C:nucleus"/>
    <property type="evidence" value="ECO:0007669"/>
    <property type="project" value="TreeGrafter"/>
</dbReference>
<dbReference type="EMBL" id="BLXT01000825">
    <property type="protein sequence ID" value="GFN80510.1"/>
    <property type="molecule type" value="Genomic_DNA"/>
</dbReference>
<protein>
    <submittedName>
        <fullName evidence="2">Pituitary tumor-transforming gene 1 protein-interacting protein</fullName>
    </submittedName>
</protein>
<keyword evidence="1" id="KW-0812">Transmembrane</keyword>
<dbReference type="PANTHER" id="PTHR15191">
    <property type="entry name" value="PROTEIN CBG20567"/>
    <property type="match status" value="1"/>
</dbReference>
<dbReference type="Proteomes" id="UP000735302">
    <property type="component" value="Unassembled WGS sequence"/>
</dbReference>
<evidence type="ECO:0000313" key="3">
    <source>
        <dbReference type="Proteomes" id="UP000735302"/>
    </source>
</evidence>
<evidence type="ECO:0000313" key="2">
    <source>
        <dbReference type="EMBL" id="GFN80510.1"/>
    </source>
</evidence>
<keyword evidence="1" id="KW-1133">Transmembrane helix</keyword>
<dbReference type="InterPro" id="IPR052304">
    <property type="entry name" value="PTTG1IP"/>
</dbReference>
<dbReference type="GO" id="GO:0006606">
    <property type="term" value="P:protein import into nucleus"/>
    <property type="evidence" value="ECO:0007669"/>
    <property type="project" value="TreeGrafter"/>
</dbReference>
<name>A0AAV3XZX2_9GAST</name>
<feature type="transmembrane region" description="Helical" evidence="1">
    <location>
        <begin position="57"/>
        <end position="82"/>
    </location>
</feature>
<reference evidence="2 3" key="1">
    <citation type="journal article" date="2021" name="Elife">
        <title>Chloroplast acquisition without the gene transfer in kleptoplastic sea slugs, Plakobranchus ocellatus.</title>
        <authorList>
            <person name="Maeda T."/>
            <person name="Takahashi S."/>
            <person name="Yoshida T."/>
            <person name="Shimamura S."/>
            <person name="Takaki Y."/>
            <person name="Nagai Y."/>
            <person name="Toyoda A."/>
            <person name="Suzuki Y."/>
            <person name="Arimoto A."/>
            <person name="Ishii H."/>
            <person name="Satoh N."/>
            <person name="Nishiyama T."/>
            <person name="Hasebe M."/>
            <person name="Maruyama T."/>
            <person name="Minagawa J."/>
            <person name="Obokata J."/>
            <person name="Shigenobu S."/>
        </authorList>
    </citation>
    <scope>NUCLEOTIDE SEQUENCE [LARGE SCALE GENOMIC DNA]</scope>
</reference>
<organism evidence="2 3">
    <name type="scientific">Plakobranchus ocellatus</name>
    <dbReference type="NCBI Taxonomy" id="259542"/>
    <lineage>
        <taxon>Eukaryota</taxon>
        <taxon>Metazoa</taxon>
        <taxon>Spiralia</taxon>
        <taxon>Lophotrochozoa</taxon>
        <taxon>Mollusca</taxon>
        <taxon>Gastropoda</taxon>
        <taxon>Heterobranchia</taxon>
        <taxon>Euthyneura</taxon>
        <taxon>Panpulmonata</taxon>
        <taxon>Sacoglossa</taxon>
        <taxon>Placobranchoidea</taxon>
        <taxon>Plakobranchidae</taxon>
        <taxon>Plakobranchus</taxon>
    </lineage>
</organism>
<gene>
    <name evidence="2" type="ORF">PoB_000701600</name>
</gene>
<feature type="non-terminal residue" evidence="2">
    <location>
        <position position="1"/>
    </location>
</feature>
<sequence>CNALNASCSDCLGNSKCMYCYTDNTCKLYPSGKIIPPSSYCALDKARWGTCLVNFEALLISMGVIGGVLLLTITGCCIYCCYCRKGKNKRYEREDAKFESQRMERKARQEERRNERRSRLDEIRMKYGLMKEDSAPYTRFDA</sequence>
<comment type="caution">
    <text evidence="2">The sequence shown here is derived from an EMBL/GenBank/DDBJ whole genome shotgun (WGS) entry which is preliminary data.</text>
</comment>
<dbReference type="PANTHER" id="PTHR15191:SF3">
    <property type="entry name" value="PITUITARY TUMOR-TRANSFORMING GENE PROTEIN-BINDING FACTOR"/>
    <property type="match status" value="1"/>
</dbReference>
<proteinExistence type="predicted"/>
<dbReference type="GO" id="GO:0005737">
    <property type="term" value="C:cytoplasm"/>
    <property type="evidence" value="ECO:0007669"/>
    <property type="project" value="TreeGrafter"/>
</dbReference>
<evidence type="ECO:0000256" key="1">
    <source>
        <dbReference type="SAM" id="Phobius"/>
    </source>
</evidence>
<keyword evidence="3" id="KW-1185">Reference proteome</keyword>
<keyword evidence="1" id="KW-0472">Membrane</keyword>
<dbReference type="AlphaFoldDB" id="A0AAV3XZX2"/>